<feature type="domain" description="Methyltransferase" evidence="1">
    <location>
        <begin position="48"/>
        <end position="138"/>
    </location>
</feature>
<dbReference type="SUPFAM" id="SSF53335">
    <property type="entry name" value="S-adenosyl-L-methionine-dependent methyltransferases"/>
    <property type="match status" value="1"/>
</dbReference>
<evidence type="ECO:0000313" key="2">
    <source>
        <dbReference type="EMBL" id="MXQ65984.1"/>
    </source>
</evidence>
<dbReference type="Proteomes" id="UP000431901">
    <property type="component" value="Unassembled WGS sequence"/>
</dbReference>
<proteinExistence type="predicted"/>
<dbReference type="InterPro" id="IPR029063">
    <property type="entry name" value="SAM-dependent_MTases_sf"/>
</dbReference>
<dbReference type="RefSeq" id="WP_161104185.1">
    <property type="nucleotide sequence ID" value="NZ_JBHLYI010000004.1"/>
</dbReference>
<dbReference type="InterPro" id="IPR041698">
    <property type="entry name" value="Methyltransf_25"/>
</dbReference>
<sequence length="210" mass="22934">MPEDSVRAAYDAIALPYSEMFRTVLEDRRADRASLALFAELARGDGPVADVGSGPGRVTAFLRGLGCDVTGIDLSPEMVALASRTFPDIPFRQGTMTALDLPDGALGGLLAWYSVIHVDPDAVPTAFAEFHRVLKPGGHLMVGFQVGEKPQRYEQPFDRPFPLVFHRLDPDRVTAQLEAAGFTVLVRTIRAPEGTEPVPQAHLLARRMNR</sequence>
<keyword evidence="3" id="KW-1185">Reference proteome</keyword>
<keyword evidence="2" id="KW-0489">Methyltransferase</keyword>
<dbReference type="PANTHER" id="PTHR42912">
    <property type="entry name" value="METHYLTRANSFERASE"/>
    <property type="match status" value="1"/>
</dbReference>
<dbReference type="Pfam" id="PF13649">
    <property type="entry name" value="Methyltransf_25"/>
    <property type="match status" value="1"/>
</dbReference>
<dbReference type="GO" id="GO:0032259">
    <property type="term" value="P:methylation"/>
    <property type="evidence" value="ECO:0007669"/>
    <property type="project" value="UniProtKB-KW"/>
</dbReference>
<evidence type="ECO:0000259" key="1">
    <source>
        <dbReference type="Pfam" id="PF13649"/>
    </source>
</evidence>
<comment type="caution">
    <text evidence="2">The sequence shown here is derived from an EMBL/GenBank/DDBJ whole genome shotgun (WGS) entry which is preliminary data.</text>
</comment>
<name>A0A6I4WG66_9ACTN</name>
<dbReference type="CDD" id="cd02440">
    <property type="entry name" value="AdoMet_MTases"/>
    <property type="match status" value="1"/>
</dbReference>
<dbReference type="EMBL" id="WUTW01000003">
    <property type="protein sequence ID" value="MXQ65984.1"/>
    <property type="molecule type" value="Genomic_DNA"/>
</dbReference>
<dbReference type="InterPro" id="IPR050508">
    <property type="entry name" value="Methyltransf_Superfamily"/>
</dbReference>
<dbReference type="AlphaFoldDB" id="A0A6I4WG66"/>
<dbReference type="OrthoDB" id="9805171at2"/>
<dbReference type="GO" id="GO:0008168">
    <property type="term" value="F:methyltransferase activity"/>
    <property type="evidence" value="ECO:0007669"/>
    <property type="project" value="UniProtKB-KW"/>
</dbReference>
<reference evidence="2 3" key="1">
    <citation type="submission" date="2019-12" db="EMBL/GenBank/DDBJ databases">
        <title>Nocardia macrotermitis sp. nov. and Nocardia aurantia sp. nov., isolated from the gut of the fungus growing-termite Macrotermes natalensis.</title>
        <authorList>
            <person name="Christine B."/>
            <person name="Rene B."/>
        </authorList>
    </citation>
    <scope>NUCLEOTIDE SEQUENCE [LARGE SCALE GENOMIC DNA]</scope>
    <source>
        <strain evidence="2 3">DSM 102126</strain>
    </source>
</reference>
<keyword evidence="2" id="KW-0808">Transferase</keyword>
<evidence type="ECO:0000313" key="3">
    <source>
        <dbReference type="Proteomes" id="UP000431901"/>
    </source>
</evidence>
<gene>
    <name evidence="2" type="ORF">GQ466_18355</name>
</gene>
<protein>
    <submittedName>
        <fullName evidence="2">Methyltransferase domain-containing protein</fullName>
    </submittedName>
</protein>
<organism evidence="2 3">
    <name type="scientific">Actinomadura rayongensis</name>
    <dbReference type="NCBI Taxonomy" id="1429076"/>
    <lineage>
        <taxon>Bacteria</taxon>
        <taxon>Bacillati</taxon>
        <taxon>Actinomycetota</taxon>
        <taxon>Actinomycetes</taxon>
        <taxon>Streptosporangiales</taxon>
        <taxon>Thermomonosporaceae</taxon>
        <taxon>Actinomadura</taxon>
    </lineage>
</organism>
<accession>A0A6I4WG66</accession>
<dbReference type="Gene3D" id="3.40.50.150">
    <property type="entry name" value="Vaccinia Virus protein VP39"/>
    <property type="match status" value="1"/>
</dbReference>